<feature type="transmembrane region" description="Helical" evidence="2">
    <location>
        <begin position="30"/>
        <end position="47"/>
    </location>
</feature>
<keyword evidence="2" id="KW-0812">Transmembrane</keyword>
<reference evidence="3" key="1">
    <citation type="submission" date="2023-10" db="EMBL/GenBank/DDBJ databases">
        <authorList>
            <person name="Chen Y."/>
            <person name="Shah S."/>
            <person name="Dougan E. K."/>
            <person name="Thang M."/>
            <person name="Chan C."/>
        </authorList>
    </citation>
    <scope>NUCLEOTIDE SEQUENCE [LARGE SCALE GENOMIC DNA]</scope>
</reference>
<dbReference type="Proteomes" id="UP001189429">
    <property type="component" value="Unassembled WGS sequence"/>
</dbReference>
<feature type="compositionally biased region" description="Basic and acidic residues" evidence="1">
    <location>
        <begin position="55"/>
        <end position="65"/>
    </location>
</feature>
<name>A0ABN9Y8H7_9DINO</name>
<evidence type="ECO:0000256" key="1">
    <source>
        <dbReference type="SAM" id="MobiDB-lite"/>
    </source>
</evidence>
<dbReference type="EMBL" id="CAUYUJ010022092">
    <property type="protein sequence ID" value="CAK0908879.1"/>
    <property type="molecule type" value="Genomic_DNA"/>
</dbReference>
<organism evidence="3 4">
    <name type="scientific">Prorocentrum cordatum</name>
    <dbReference type="NCBI Taxonomy" id="2364126"/>
    <lineage>
        <taxon>Eukaryota</taxon>
        <taxon>Sar</taxon>
        <taxon>Alveolata</taxon>
        <taxon>Dinophyceae</taxon>
        <taxon>Prorocentrales</taxon>
        <taxon>Prorocentraceae</taxon>
        <taxon>Prorocentrum</taxon>
    </lineage>
</organism>
<feature type="non-terminal residue" evidence="3">
    <location>
        <position position="131"/>
    </location>
</feature>
<proteinExistence type="predicted"/>
<feature type="compositionally biased region" description="Pro residues" evidence="1">
    <location>
        <begin position="120"/>
        <end position="131"/>
    </location>
</feature>
<sequence length="131" mass="14244">MSLSIDSFANPMEMAQSFAMGMWEEYQKEITMYFVFMLGFLGCRLLSSKRIPMRKEAAAHGKLAQDDGSSSPLAAQCGQHADAPKAAGRRRLRPAPLAVPPPGADLSPRTQRQPPRECPPEPPGAGERPPP</sequence>
<evidence type="ECO:0000313" key="3">
    <source>
        <dbReference type="EMBL" id="CAK0908879.1"/>
    </source>
</evidence>
<feature type="region of interest" description="Disordered" evidence="1">
    <location>
        <begin position="55"/>
        <end position="131"/>
    </location>
</feature>
<accession>A0ABN9Y8H7</accession>
<keyword evidence="2" id="KW-0472">Membrane</keyword>
<gene>
    <name evidence="3" type="ORF">PCOR1329_LOCUS83443</name>
</gene>
<protein>
    <submittedName>
        <fullName evidence="3">Uncharacterized protein</fullName>
    </submittedName>
</protein>
<comment type="caution">
    <text evidence="3">The sequence shown here is derived from an EMBL/GenBank/DDBJ whole genome shotgun (WGS) entry which is preliminary data.</text>
</comment>
<evidence type="ECO:0000313" key="4">
    <source>
        <dbReference type="Proteomes" id="UP001189429"/>
    </source>
</evidence>
<keyword evidence="2" id="KW-1133">Transmembrane helix</keyword>
<evidence type="ECO:0000256" key="2">
    <source>
        <dbReference type="SAM" id="Phobius"/>
    </source>
</evidence>
<keyword evidence="4" id="KW-1185">Reference proteome</keyword>